<dbReference type="Proteomes" id="UP001219037">
    <property type="component" value="Chromosome"/>
</dbReference>
<keyword evidence="3" id="KW-1185">Reference proteome</keyword>
<organism evidence="2 3">
    <name type="scientific">Citricoccus muralis</name>
    <dbReference type="NCBI Taxonomy" id="169134"/>
    <lineage>
        <taxon>Bacteria</taxon>
        <taxon>Bacillati</taxon>
        <taxon>Actinomycetota</taxon>
        <taxon>Actinomycetes</taxon>
        <taxon>Micrococcales</taxon>
        <taxon>Micrococcaceae</taxon>
        <taxon>Citricoccus</taxon>
    </lineage>
</organism>
<keyword evidence="1" id="KW-0812">Transmembrane</keyword>
<evidence type="ECO:0000256" key="1">
    <source>
        <dbReference type="SAM" id="Phobius"/>
    </source>
</evidence>
<name>A0ABY8H7M5_9MICC</name>
<reference evidence="2 3" key="1">
    <citation type="submission" date="2023-04" db="EMBL/GenBank/DDBJ databases">
        <title>Funneling lignin-derived compounds into biodiesel using alkali-halophilic Citricoccus sp. P2.</title>
        <authorList>
            <person name="Luo C.-B."/>
        </authorList>
    </citation>
    <scope>NUCLEOTIDE SEQUENCE [LARGE SCALE GENOMIC DNA]</scope>
    <source>
        <strain evidence="2 3">P2</strain>
    </source>
</reference>
<sequence length="62" mass="7196">MKDSFTLGAQTLLALGGVMLWAVLFQLFFGWRWYLYRSRYIYGSFEEVRSLAASVLLGRPRS</sequence>
<protein>
    <submittedName>
        <fullName evidence="2">Uncharacterized protein</fullName>
    </submittedName>
</protein>
<evidence type="ECO:0000313" key="3">
    <source>
        <dbReference type="Proteomes" id="UP001219037"/>
    </source>
</evidence>
<keyword evidence="1" id="KW-1133">Transmembrane helix</keyword>
<accession>A0ABY8H7M5</accession>
<keyword evidence="1" id="KW-0472">Membrane</keyword>
<gene>
    <name evidence="2" type="ORF">P8192_03230</name>
</gene>
<dbReference type="RefSeq" id="WP_278158464.1">
    <property type="nucleotide sequence ID" value="NZ_CP121252.1"/>
</dbReference>
<feature type="transmembrane region" description="Helical" evidence="1">
    <location>
        <begin position="12"/>
        <end position="35"/>
    </location>
</feature>
<evidence type="ECO:0000313" key="2">
    <source>
        <dbReference type="EMBL" id="WFP17153.1"/>
    </source>
</evidence>
<proteinExistence type="predicted"/>
<dbReference type="EMBL" id="CP121252">
    <property type="protein sequence ID" value="WFP17153.1"/>
    <property type="molecule type" value="Genomic_DNA"/>
</dbReference>